<evidence type="ECO:0008006" key="4">
    <source>
        <dbReference type="Google" id="ProtNLM"/>
    </source>
</evidence>
<evidence type="ECO:0000313" key="2">
    <source>
        <dbReference type="EMBL" id="MTH64328.1"/>
    </source>
</evidence>
<dbReference type="Proteomes" id="UP000478740">
    <property type="component" value="Unassembled WGS sequence"/>
</dbReference>
<gene>
    <name evidence="2" type="ORF">GL284_08595</name>
</gene>
<sequence length="122" mass="12729">MTALLLLPFVVFSLIQPDTMLAADAQGRMMVVLCGDDMPVEMAVAADGTLTPVSELEKHQPADRHATCAWAPHGQPLLGGTLAAMPLPHLSQIALDLAPSRQAGARLLPQPVPVARGPPAIA</sequence>
<evidence type="ECO:0000256" key="1">
    <source>
        <dbReference type="SAM" id="SignalP"/>
    </source>
</evidence>
<accession>A0A6L6IXJ0</accession>
<comment type="caution">
    <text evidence="2">The sequence shown here is derived from an EMBL/GenBank/DDBJ whole genome shotgun (WGS) entry which is preliminary data.</text>
</comment>
<feature type="chain" id="PRO_5027094028" description="DUF2946 domain-containing protein" evidence="1">
    <location>
        <begin position="23"/>
        <end position="122"/>
    </location>
</feature>
<protein>
    <recommendedName>
        <fullName evidence="4">DUF2946 domain-containing protein</fullName>
    </recommendedName>
</protein>
<evidence type="ECO:0000313" key="3">
    <source>
        <dbReference type="Proteomes" id="UP000478740"/>
    </source>
</evidence>
<feature type="signal peptide" evidence="1">
    <location>
        <begin position="1"/>
        <end position="22"/>
    </location>
</feature>
<keyword evidence="1" id="KW-0732">Signal</keyword>
<keyword evidence="3" id="KW-1185">Reference proteome</keyword>
<dbReference type="AlphaFoldDB" id="A0A6L6IXJ0"/>
<dbReference type="EMBL" id="WMII01000007">
    <property type="protein sequence ID" value="MTH64328.1"/>
    <property type="molecule type" value="Genomic_DNA"/>
</dbReference>
<reference evidence="2 3" key="1">
    <citation type="submission" date="2019-11" db="EMBL/GenBank/DDBJ databases">
        <authorList>
            <person name="Dong K."/>
        </authorList>
    </citation>
    <scope>NUCLEOTIDE SEQUENCE [LARGE SCALE GENOMIC DNA]</scope>
    <source>
        <strain evidence="2 3">DK608</strain>
    </source>
</reference>
<proteinExistence type="predicted"/>
<name>A0A6L6IXJ0_9RHOB</name>
<organism evidence="2 3">
    <name type="scientific">Paracoccus shanxieyensis</name>
    <dbReference type="NCBI Taxonomy" id="2675752"/>
    <lineage>
        <taxon>Bacteria</taxon>
        <taxon>Pseudomonadati</taxon>
        <taxon>Pseudomonadota</taxon>
        <taxon>Alphaproteobacteria</taxon>
        <taxon>Rhodobacterales</taxon>
        <taxon>Paracoccaceae</taxon>
        <taxon>Paracoccus</taxon>
    </lineage>
</organism>